<evidence type="ECO:0000256" key="4">
    <source>
        <dbReference type="SAM" id="MobiDB-lite"/>
    </source>
</evidence>
<dbReference type="InterPro" id="IPR009288">
    <property type="entry name" value="AIG2-like_dom"/>
</dbReference>
<organism evidence="6 7">
    <name type="scientific">Gracilariopsis chorda</name>
    <dbReference type="NCBI Taxonomy" id="448386"/>
    <lineage>
        <taxon>Eukaryota</taxon>
        <taxon>Rhodophyta</taxon>
        <taxon>Florideophyceae</taxon>
        <taxon>Rhodymeniophycidae</taxon>
        <taxon>Gracilariales</taxon>
        <taxon>Gracilariaceae</taxon>
        <taxon>Gracilariopsis</taxon>
    </lineage>
</organism>
<evidence type="ECO:0000256" key="1">
    <source>
        <dbReference type="ARBA" id="ARBA00008861"/>
    </source>
</evidence>
<dbReference type="CDD" id="cd06661">
    <property type="entry name" value="GGCT_like"/>
    <property type="match status" value="1"/>
</dbReference>
<dbReference type="PANTHER" id="PTHR12510">
    <property type="entry name" value="TROPONIN C-AKIN-1 PROTEIN"/>
    <property type="match status" value="1"/>
</dbReference>
<dbReference type="GO" id="GO:0061929">
    <property type="term" value="F:gamma-glutamylaminecyclotransferase activity"/>
    <property type="evidence" value="ECO:0007669"/>
    <property type="project" value="InterPro"/>
</dbReference>
<dbReference type="EMBL" id="NBIV01000158">
    <property type="protein sequence ID" value="PXF42559.1"/>
    <property type="molecule type" value="Genomic_DNA"/>
</dbReference>
<evidence type="ECO:0000256" key="3">
    <source>
        <dbReference type="RuleBase" id="RU367036"/>
    </source>
</evidence>
<dbReference type="PANTHER" id="PTHR12510:SF4">
    <property type="entry name" value="GAMMA-GLUTAMYLAMINECYCLOTRANSFERASE"/>
    <property type="match status" value="1"/>
</dbReference>
<protein>
    <recommendedName>
        <fullName evidence="3">Gamma-glutamylcyclotransferase family protein</fullName>
    </recommendedName>
</protein>
<proteinExistence type="inferred from homology"/>
<dbReference type="GO" id="GO:0005829">
    <property type="term" value="C:cytosol"/>
    <property type="evidence" value="ECO:0007669"/>
    <property type="project" value="TreeGrafter"/>
</dbReference>
<accession>A0A2V3IKI9</accession>
<feature type="domain" description="Gamma-glutamylcyclotransferase AIG2-like" evidence="5">
    <location>
        <begin position="77"/>
        <end position="185"/>
    </location>
</feature>
<keyword evidence="7" id="KW-1185">Reference proteome</keyword>
<feature type="region of interest" description="Disordered" evidence="4">
    <location>
        <begin position="16"/>
        <end position="67"/>
    </location>
</feature>
<dbReference type="SUPFAM" id="SSF110857">
    <property type="entry name" value="Gamma-glutamyl cyclotransferase-like"/>
    <property type="match status" value="1"/>
</dbReference>
<evidence type="ECO:0000313" key="7">
    <source>
        <dbReference type="Proteomes" id="UP000247409"/>
    </source>
</evidence>
<dbReference type="InterPro" id="IPR013024">
    <property type="entry name" value="GGCT-like"/>
</dbReference>
<dbReference type="OrthoDB" id="113620at2759"/>
<evidence type="ECO:0000259" key="5">
    <source>
        <dbReference type="Pfam" id="PF06094"/>
    </source>
</evidence>
<feature type="active site" description="Proton acceptor" evidence="2">
    <location>
        <position position="150"/>
    </location>
</feature>
<comment type="similarity">
    <text evidence="1 3">Belongs to the gamma-glutamylcyclotransferase family.</text>
</comment>
<reference evidence="6 7" key="1">
    <citation type="journal article" date="2018" name="Mol. Biol. Evol.">
        <title>Analysis of the draft genome of the red seaweed Gracilariopsis chorda provides insights into genome size evolution in Rhodophyta.</title>
        <authorList>
            <person name="Lee J."/>
            <person name="Yang E.C."/>
            <person name="Graf L."/>
            <person name="Yang J.H."/>
            <person name="Qiu H."/>
            <person name="Zel Zion U."/>
            <person name="Chan C.X."/>
            <person name="Stephens T.G."/>
            <person name="Weber A.P.M."/>
            <person name="Boo G.H."/>
            <person name="Boo S.M."/>
            <person name="Kim K.M."/>
            <person name="Shin Y."/>
            <person name="Jung M."/>
            <person name="Lee S.J."/>
            <person name="Yim H.S."/>
            <person name="Lee J.H."/>
            <person name="Bhattacharya D."/>
            <person name="Yoon H.S."/>
        </authorList>
    </citation>
    <scope>NUCLEOTIDE SEQUENCE [LARGE SCALE GENOMIC DNA]</scope>
    <source>
        <strain evidence="6 7">SKKU-2015</strain>
        <tissue evidence="6">Whole body</tissue>
    </source>
</reference>
<feature type="compositionally biased region" description="Low complexity" evidence="4">
    <location>
        <begin position="35"/>
        <end position="47"/>
    </location>
</feature>
<name>A0A2V3IKI9_9FLOR</name>
<dbReference type="Proteomes" id="UP000247409">
    <property type="component" value="Unassembled WGS sequence"/>
</dbReference>
<evidence type="ECO:0000256" key="2">
    <source>
        <dbReference type="PIRSR" id="PIRSR639126-1"/>
    </source>
</evidence>
<gene>
    <name evidence="6" type="ORF">BWQ96_07721</name>
</gene>
<dbReference type="Pfam" id="PF06094">
    <property type="entry name" value="GGACT"/>
    <property type="match status" value="1"/>
</dbReference>
<dbReference type="Gene3D" id="3.10.490.10">
    <property type="entry name" value="Gamma-glutamyl cyclotransferase-like"/>
    <property type="match status" value="1"/>
</dbReference>
<comment type="caution">
    <text evidence="6">The sequence shown here is derived from an EMBL/GenBank/DDBJ whole genome shotgun (WGS) entry which is preliminary data.</text>
</comment>
<dbReference type="InterPro" id="IPR036568">
    <property type="entry name" value="GGCT-like_sf"/>
</dbReference>
<sequence length="223" mass="24641">MSATALTAPAFLPTMAPLKNSLHTPPLSAKRKPRSSSSNNPSLSTPAFSYPEKRPPSKHKTPLAANAHTPSSKMHYVFVYGTLKKGFPNAYMLDRATFVGDFRTLTRYPLVVGGKYNSPYLLDMPSKGSRVKGELYAVDDAVLADLDDLENVGVNYSRAVTKVSSCADRSFAIDAFVYLKTNNLHELAAKEYLDDYQCRLYVPRHMRATRSVPSRKSLVSSSK</sequence>
<dbReference type="STRING" id="448386.A0A2V3IKI9"/>
<dbReference type="AlphaFoldDB" id="A0A2V3IKI9"/>
<dbReference type="InterPro" id="IPR039126">
    <property type="entry name" value="GGACT"/>
</dbReference>
<evidence type="ECO:0000313" key="6">
    <source>
        <dbReference type="EMBL" id="PXF42559.1"/>
    </source>
</evidence>